<dbReference type="Proteomes" id="UP001549920">
    <property type="component" value="Unassembled WGS sequence"/>
</dbReference>
<dbReference type="InterPro" id="IPR000477">
    <property type="entry name" value="RT_dom"/>
</dbReference>
<dbReference type="InterPro" id="IPR036691">
    <property type="entry name" value="Endo/exonu/phosph_ase_sf"/>
</dbReference>
<dbReference type="PANTHER" id="PTHR33332">
    <property type="entry name" value="REVERSE TRANSCRIPTASE DOMAIN-CONTAINING PROTEIN"/>
    <property type="match status" value="1"/>
</dbReference>
<dbReference type="InterPro" id="IPR005135">
    <property type="entry name" value="Endo/exonuclease/phosphatase"/>
</dbReference>
<dbReference type="Pfam" id="PF00078">
    <property type="entry name" value="RVT_1"/>
    <property type="match status" value="1"/>
</dbReference>
<evidence type="ECO:0000313" key="2">
    <source>
        <dbReference type="EMBL" id="KAL0881174.1"/>
    </source>
</evidence>
<dbReference type="Gene3D" id="3.60.10.10">
    <property type="entry name" value="Endonuclease/exonuclease/phosphatase"/>
    <property type="match status" value="1"/>
</dbReference>
<name>A0ABR3HXA3_LOXSC</name>
<organism evidence="2 3">
    <name type="scientific">Loxostege sticticalis</name>
    <name type="common">Beet webworm moth</name>
    <dbReference type="NCBI Taxonomy" id="481309"/>
    <lineage>
        <taxon>Eukaryota</taxon>
        <taxon>Metazoa</taxon>
        <taxon>Ecdysozoa</taxon>
        <taxon>Arthropoda</taxon>
        <taxon>Hexapoda</taxon>
        <taxon>Insecta</taxon>
        <taxon>Pterygota</taxon>
        <taxon>Neoptera</taxon>
        <taxon>Endopterygota</taxon>
        <taxon>Lepidoptera</taxon>
        <taxon>Glossata</taxon>
        <taxon>Ditrysia</taxon>
        <taxon>Pyraloidea</taxon>
        <taxon>Crambidae</taxon>
        <taxon>Pyraustinae</taxon>
        <taxon>Loxostege</taxon>
    </lineage>
</organism>
<dbReference type="InterPro" id="IPR043502">
    <property type="entry name" value="DNA/RNA_pol_sf"/>
</dbReference>
<keyword evidence="3" id="KW-1185">Reference proteome</keyword>
<reference evidence="2 3" key="1">
    <citation type="submission" date="2024-06" db="EMBL/GenBank/DDBJ databases">
        <title>A chromosome-level genome assembly of beet webworm, Loxostege sticticalis.</title>
        <authorList>
            <person name="Zhang Y."/>
        </authorList>
    </citation>
    <scope>NUCLEOTIDE SEQUENCE [LARGE SCALE GENOMIC DNA]</scope>
    <source>
        <strain evidence="2">AQ026</strain>
        <tissue evidence="2">Whole body</tissue>
    </source>
</reference>
<sequence length="987" mass="114308">MKGTSFFEYPISPSKSPSLCKNKKDGTGKLRIIHQNIAGLCSKSDRLEIFLSNLELCDKEADILCFTETNVKLNNEKNVNLRNFKLVSSYCRDDKSKGGSCILVKKPFNTKCISIPSDLLTKYNFECCGVEIIGLNVVVFCIYRIPGDRKSQVGSFLYKLDKLLNYATDKFKKKKIVICGDWNIDILKDNENSFELITILDSYNFEPHIRLPTRGNSCLDQIASNVKNVKSELHYEGLSDHETAQMVTLNVVKERALQFWFEHKRDYSKDNIKKFCDCLSSLSFSDVYGSHNFVEAFDNFYSTLLMFYNQCFPTIKVKITNKPASLKWITKGIRKSCKTKRHLYLKYRKISRDKTTNRLNYRKYDNILKKCIHKSQKLLNLKRIHTSKNKGKAIWNAITSSLTNCVNKNDIELINFNHLTYKNPSDISNILNHNFTILPLTQPLVNDNEPAHIQFNNPKTIFLKPVDAKEVHALIMSLNPSRTSGYDEISTNVLKACAKWICQPLSHIINLSFFEGVFPEQLKKSIVRPLFKKGDRADPSNYRPITLVPILSKIFEKAMLVRLLGFLDKHNILHEDQFGFRKNSSTALAGFNLIKIVTESINNGKNPVLALFMDLSKAFDYVDHCILLNKLDRYGIRGKALDWLNSYLKNRKQSTEITRAVQDAKKNFCRQNFRSREILKECGVPQGSILGPLLFLLFANDLPKSLSHKCILFADDTTVLIKVDKNDLAQQTLNQALREVVAWTDKNKLCININKTKFMQFNSYNTNPLSLDIEYNNQKVDEVVLFKFLGFTLDIHMNWKDHVNLVCQKLSRFIFALKRIRQTISYDAALAAYHGHVSSVLDYGLLLWGNSVDADKAFKMQKRCIRVINAAWFLDSCVPLYRKCKILPLPCMYIRDVCIFVKTYPKYFKKRSDVIPRQKREKFKHLLYQPPSHKDIYKKNICYMSIEIYNKLPDELKLLDGILFKKKLVNWLLTHCFCSLKEYFDWN</sequence>
<dbReference type="PROSITE" id="PS50878">
    <property type="entry name" value="RT_POL"/>
    <property type="match status" value="1"/>
</dbReference>
<evidence type="ECO:0000259" key="1">
    <source>
        <dbReference type="PROSITE" id="PS50878"/>
    </source>
</evidence>
<dbReference type="CDD" id="cd01650">
    <property type="entry name" value="RT_nLTR_like"/>
    <property type="match status" value="1"/>
</dbReference>
<dbReference type="SUPFAM" id="SSF56672">
    <property type="entry name" value="DNA/RNA polymerases"/>
    <property type="match status" value="1"/>
</dbReference>
<protein>
    <recommendedName>
        <fullName evidence="1">Reverse transcriptase domain-containing protein</fullName>
    </recommendedName>
</protein>
<dbReference type="SUPFAM" id="SSF56219">
    <property type="entry name" value="DNase I-like"/>
    <property type="match status" value="1"/>
</dbReference>
<dbReference type="Pfam" id="PF03372">
    <property type="entry name" value="Exo_endo_phos"/>
    <property type="match status" value="1"/>
</dbReference>
<comment type="caution">
    <text evidence="2">The sequence shown here is derived from an EMBL/GenBank/DDBJ whole genome shotgun (WGS) entry which is preliminary data.</text>
</comment>
<feature type="domain" description="Reverse transcriptase" evidence="1">
    <location>
        <begin position="511"/>
        <end position="793"/>
    </location>
</feature>
<gene>
    <name evidence="2" type="ORF">ABMA27_002286</name>
</gene>
<dbReference type="EMBL" id="JBEUOH010000012">
    <property type="protein sequence ID" value="KAL0881174.1"/>
    <property type="molecule type" value="Genomic_DNA"/>
</dbReference>
<proteinExistence type="predicted"/>
<evidence type="ECO:0000313" key="3">
    <source>
        <dbReference type="Proteomes" id="UP001549920"/>
    </source>
</evidence>
<accession>A0ABR3HXA3</accession>